<reference evidence="1 2" key="1">
    <citation type="submission" date="2021-06" db="EMBL/GenBank/DDBJ databases">
        <title>Caerostris extrusa draft genome.</title>
        <authorList>
            <person name="Kono N."/>
            <person name="Arakawa K."/>
        </authorList>
    </citation>
    <scope>NUCLEOTIDE SEQUENCE [LARGE SCALE GENOMIC DNA]</scope>
</reference>
<gene>
    <name evidence="1" type="ORF">CEXT_415311</name>
</gene>
<accession>A0AAV4MU90</accession>
<protein>
    <submittedName>
        <fullName evidence="1">Uncharacterized protein</fullName>
    </submittedName>
</protein>
<name>A0AAV4MU90_CAEEX</name>
<dbReference type="EMBL" id="BPLR01020169">
    <property type="protein sequence ID" value="GIX75454.1"/>
    <property type="molecule type" value="Genomic_DNA"/>
</dbReference>
<sequence length="76" mass="8737">MEQKSILVCERPPPFRFCIMTKEMFFKEILLGWDVVLNSAWDVVSNSARDVVLNSARDVVLNSSRDVVLNSSRTLY</sequence>
<organism evidence="1 2">
    <name type="scientific">Caerostris extrusa</name>
    <name type="common">Bark spider</name>
    <name type="synonym">Caerostris bankana</name>
    <dbReference type="NCBI Taxonomy" id="172846"/>
    <lineage>
        <taxon>Eukaryota</taxon>
        <taxon>Metazoa</taxon>
        <taxon>Ecdysozoa</taxon>
        <taxon>Arthropoda</taxon>
        <taxon>Chelicerata</taxon>
        <taxon>Arachnida</taxon>
        <taxon>Araneae</taxon>
        <taxon>Araneomorphae</taxon>
        <taxon>Entelegynae</taxon>
        <taxon>Araneoidea</taxon>
        <taxon>Araneidae</taxon>
        <taxon>Caerostris</taxon>
    </lineage>
</organism>
<evidence type="ECO:0000313" key="1">
    <source>
        <dbReference type="EMBL" id="GIX75454.1"/>
    </source>
</evidence>
<keyword evidence="2" id="KW-1185">Reference proteome</keyword>
<comment type="caution">
    <text evidence="1">The sequence shown here is derived from an EMBL/GenBank/DDBJ whole genome shotgun (WGS) entry which is preliminary data.</text>
</comment>
<dbReference type="Proteomes" id="UP001054945">
    <property type="component" value="Unassembled WGS sequence"/>
</dbReference>
<dbReference type="AlphaFoldDB" id="A0AAV4MU90"/>
<evidence type="ECO:0000313" key="2">
    <source>
        <dbReference type="Proteomes" id="UP001054945"/>
    </source>
</evidence>
<proteinExistence type="predicted"/>